<dbReference type="EMBL" id="KQ971327">
    <property type="protein sequence ID" value="EFA00915.1"/>
    <property type="molecule type" value="Genomic_DNA"/>
</dbReference>
<dbReference type="InterPro" id="IPR052414">
    <property type="entry name" value="U3_snoRNA-assoc_WDR"/>
</dbReference>
<dbReference type="PhylomeDB" id="D6WFF9"/>
<dbReference type="PANTHER" id="PTHR44267">
    <property type="entry name" value="WD REPEAT-CONTAINING PROTEIN 43"/>
    <property type="match status" value="1"/>
</dbReference>
<feature type="compositionally biased region" description="Acidic residues" evidence="4">
    <location>
        <begin position="574"/>
        <end position="586"/>
    </location>
</feature>
<dbReference type="STRING" id="7070.D6WFF9"/>
<feature type="domain" description="Small-subunit processome Utp12" evidence="5">
    <location>
        <begin position="429"/>
        <end position="530"/>
    </location>
</feature>
<dbReference type="InterPro" id="IPR036322">
    <property type="entry name" value="WD40_repeat_dom_sf"/>
</dbReference>
<evidence type="ECO:0000256" key="3">
    <source>
        <dbReference type="ARBA" id="ARBA00038335"/>
    </source>
</evidence>
<accession>D6WFF9</accession>
<feature type="region of interest" description="Disordered" evidence="4">
    <location>
        <begin position="556"/>
        <end position="608"/>
    </location>
</feature>
<dbReference type="InterPro" id="IPR015943">
    <property type="entry name" value="WD40/YVTN_repeat-like_dom_sf"/>
</dbReference>
<proteinExistence type="inferred from homology"/>
<dbReference type="GO" id="GO:0000462">
    <property type="term" value="P:maturation of SSU-rRNA from tricistronic rRNA transcript (SSU-rRNA, 5.8S rRNA, LSU-rRNA)"/>
    <property type="evidence" value="ECO:0000318"/>
    <property type="project" value="GO_Central"/>
</dbReference>
<reference evidence="6 7" key="1">
    <citation type="journal article" date="2008" name="Nature">
        <title>The genome of the model beetle and pest Tribolium castaneum.</title>
        <authorList>
            <consortium name="Tribolium Genome Sequencing Consortium"/>
            <person name="Richards S."/>
            <person name="Gibbs R.A."/>
            <person name="Weinstock G.M."/>
            <person name="Brown S.J."/>
            <person name="Denell R."/>
            <person name="Beeman R.W."/>
            <person name="Gibbs R."/>
            <person name="Beeman R.W."/>
            <person name="Brown S.J."/>
            <person name="Bucher G."/>
            <person name="Friedrich M."/>
            <person name="Grimmelikhuijzen C.J."/>
            <person name="Klingler M."/>
            <person name="Lorenzen M."/>
            <person name="Richards S."/>
            <person name="Roth S."/>
            <person name="Schroder R."/>
            <person name="Tautz D."/>
            <person name="Zdobnov E.M."/>
            <person name="Muzny D."/>
            <person name="Gibbs R.A."/>
            <person name="Weinstock G.M."/>
            <person name="Attaway T."/>
            <person name="Bell S."/>
            <person name="Buhay C.J."/>
            <person name="Chandrabose M.N."/>
            <person name="Chavez D."/>
            <person name="Clerk-Blankenburg K.P."/>
            <person name="Cree A."/>
            <person name="Dao M."/>
            <person name="Davis C."/>
            <person name="Chacko J."/>
            <person name="Dinh H."/>
            <person name="Dugan-Rocha S."/>
            <person name="Fowler G."/>
            <person name="Garner T.T."/>
            <person name="Garnes J."/>
            <person name="Gnirke A."/>
            <person name="Hawes A."/>
            <person name="Hernandez J."/>
            <person name="Hines S."/>
            <person name="Holder M."/>
            <person name="Hume J."/>
            <person name="Jhangiani S.N."/>
            <person name="Joshi V."/>
            <person name="Khan Z.M."/>
            <person name="Jackson L."/>
            <person name="Kovar C."/>
            <person name="Kowis A."/>
            <person name="Lee S."/>
            <person name="Lewis L.R."/>
            <person name="Margolis J."/>
            <person name="Morgan M."/>
            <person name="Nazareth L.V."/>
            <person name="Nguyen N."/>
            <person name="Okwuonu G."/>
            <person name="Parker D."/>
            <person name="Richards S."/>
            <person name="Ruiz S.J."/>
            <person name="Santibanez J."/>
            <person name="Savard J."/>
            <person name="Scherer S.E."/>
            <person name="Schneider B."/>
            <person name="Sodergren E."/>
            <person name="Tautz D."/>
            <person name="Vattahil S."/>
            <person name="Villasana D."/>
            <person name="White C.S."/>
            <person name="Wright R."/>
            <person name="Park Y."/>
            <person name="Beeman R.W."/>
            <person name="Lord J."/>
            <person name="Oppert B."/>
            <person name="Lorenzen M."/>
            <person name="Brown S."/>
            <person name="Wang L."/>
            <person name="Savard J."/>
            <person name="Tautz D."/>
            <person name="Richards S."/>
            <person name="Weinstock G."/>
            <person name="Gibbs R.A."/>
            <person name="Liu Y."/>
            <person name="Worley K."/>
            <person name="Weinstock G."/>
            <person name="Elsik C.G."/>
            <person name="Reese J.T."/>
            <person name="Elhaik E."/>
            <person name="Landan G."/>
            <person name="Graur D."/>
            <person name="Arensburger P."/>
            <person name="Atkinson P."/>
            <person name="Beeman R.W."/>
            <person name="Beidler J."/>
            <person name="Brown S.J."/>
            <person name="Demuth J.P."/>
            <person name="Drury D.W."/>
            <person name="Du Y.Z."/>
            <person name="Fujiwara H."/>
            <person name="Lorenzen M."/>
            <person name="Maselli V."/>
            <person name="Osanai M."/>
            <person name="Park Y."/>
            <person name="Robertson H.M."/>
            <person name="Tu Z."/>
            <person name="Wang J.J."/>
            <person name="Wang S."/>
            <person name="Richards S."/>
            <person name="Song H."/>
            <person name="Zhang L."/>
            <person name="Sodergren E."/>
            <person name="Werner D."/>
            <person name="Stanke M."/>
            <person name="Morgenstern B."/>
            <person name="Solovyev V."/>
            <person name="Kosarev P."/>
            <person name="Brown G."/>
            <person name="Chen H.C."/>
            <person name="Ermolaeva O."/>
            <person name="Hlavina W."/>
            <person name="Kapustin Y."/>
            <person name="Kiryutin B."/>
            <person name="Kitts P."/>
            <person name="Maglott D."/>
            <person name="Pruitt K."/>
            <person name="Sapojnikov V."/>
            <person name="Souvorov A."/>
            <person name="Mackey A.J."/>
            <person name="Waterhouse R.M."/>
            <person name="Wyder S."/>
            <person name="Zdobnov E.M."/>
            <person name="Zdobnov E.M."/>
            <person name="Wyder S."/>
            <person name="Kriventseva E.V."/>
            <person name="Kadowaki T."/>
            <person name="Bork P."/>
            <person name="Aranda M."/>
            <person name="Bao R."/>
            <person name="Beermann A."/>
            <person name="Berns N."/>
            <person name="Bolognesi R."/>
            <person name="Bonneton F."/>
            <person name="Bopp D."/>
            <person name="Brown S.J."/>
            <person name="Bucher G."/>
            <person name="Butts T."/>
            <person name="Chaumot A."/>
            <person name="Denell R.E."/>
            <person name="Ferrier D.E."/>
            <person name="Friedrich M."/>
            <person name="Gordon C.M."/>
            <person name="Jindra M."/>
            <person name="Klingler M."/>
            <person name="Lan Q."/>
            <person name="Lattorff H.M."/>
            <person name="Laudet V."/>
            <person name="von Levetsow C."/>
            <person name="Liu Z."/>
            <person name="Lutz R."/>
            <person name="Lynch J.A."/>
            <person name="da Fonseca R.N."/>
            <person name="Posnien N."/>
            <person name="Reuter R."/>
            <person name="Roth S."/>
            <person name="Savard J."/>
            <person name="Schinko J.B."/>
            <person name="Schmitt C."/>
            <person name="Schoppmeier M."/>
            <person name="Schroder R."/>
            <person name="Shippy T.D."/>
            <person name="Simonnet F."/>
            <person name="Marques-Souza H."/>
            <person name="Tautz D."/>
            <person name="Tomoyasu Y."/>
            <person name="Trauner J."/>
            <person name="Van der Zee M."/>
            <person name="Vervoort M."/>
            <person name="Wittkopp N."/>
            <person name="Wimmer E.A."/>
            <person name="Yang X."/>
            <person name="Jones A.K."/>
            <person name="Sattelle D.B."/>
            <person name="Ebert P.R."/>
            <person name="Nelson D."/>
            <person name="Scott J.G."/>
            <person name="Beeman R.W."/>
            <person name="Muthukrishnan S."/>
            <person name="Kramer K.J."/>
            <person name="Arakane Y."/>
            <person name="Beeman R.W."/>
            <person name="Zhu Q."/>
            <person name="Hogenkamp D."/>
            <person name="Dixit R."/>
            <person name="Oppert B."/>
            <person name="Jiang H."/>
            <person name="Zou Z."/>
            <person name="Marshall J."/>
            <person name="Elpidina E."/>
            <person name="Vinokurov K."/>
            <person name="Oppert C."/>
            <person name="Zou Z."/>
            <person name="Evans J."/>
            <person name="Lu Z."/>
            <person name="Zhao P."/>
            <person name="Sumathipala N."/>
            <person name="Altincicek B."/>
            <person name="Vilcinskas A."/>
            <person name="Williams M."/>
            <person name="Hultmark D."/>
            <person name="Hetru C."/>
            <person name="Jiang H."/>
            <person name="Grimmelikhuijzen C.J."/>
            <person name="Hauser F."/>
            <person name="Cazzamali G."/>
            <person name="Williamson M."/>
            <person name="Park Y."/>
            <person name="Li B."/>
            <person name="Tanaka Y."/>
            <person name="Predel R."/>
            <person name="Neupert S."/>
            <person name="Schachtner J."/>
            <person name="Verleyen P."/>
            <person name="Raible F."/>
            <person name="Bork P."/>
            <person name="Friedrich M."/>
            <person name="Walden K.K."/>
            <person name="Robertson H.M."/>
            <person name="Angeli S."/>
            <person name="Foret S."/>
            <person name="Bucher G."/>
            <person name="Schuetz S."/>
            <person name="Maleszka R."/>
            <person name="Wimmer E.A."/>
            <person name="Beeman R.W."/>
            <person name="Lorenzen M."/>
            <person name="Tomoyasu Y."/>
            <person name="Miller S.C."/>
            <person name="Grossmann D."/>
            <person name="Bucher G."/>
        </authorList>
    </citation>
    <scope>NUCLEOTIDE SEQUENCE [LARGE SCALE GENOMIC DNA]</scope>
    <source>
        <strain evidence="6 7">Georgia GA2</strain>
    </source>
</reference>
<protein>
    <submittedName>
        <fullName evidence="6">WD repeat-containing protein 43-like Protein</fullName>
    </submittedName>
</protein>
<dbReference type="Pfam" id="PF00400">
    <property type="entry name" value="WD40"/>
    <property type="match status" value="1"/>
</dbReference>
<dbReference type="SUPFAM" id="SSF50978">
    <property type="entry name" value="WD40 repeat-like"/>
    <property type="match status" value="1"/>
</dbReference>
<keyword evidence="2" id="KW-0539">Nucleus</keyword>
<evidence type="ECO:0000259" key="5">
    <source>
        <dbReference type="Pfam" id="PF04003"/>
    </source>
</evidence>
<dbReference type="FunCoup" id="D6WFF9">
    <property type="interactions" value="1641"/>
</dbReference>
<dbReference type="HOGENOM" id="CLU_020516_1_0_1"/>
<sequence>MACQFSKDGKYFAQITSEGKLKVWNTLSNTFEQEFTPDFHLTSPCTCLHFISSEAASKQSGSPRKKKRKESLGESNTCVALGTSNGRLLLYSLVKGDLEYIVDSATSQSVNCLSSITNEFVYSGADTHVIVWNLSKRNVSSKWNAGNDKIYAILLTPLGDKLLTASKSIKLWDVKSKEVLKTFTGHSSPVTMLEYINPRSDAADAYVVSGSKGDRLLSCWNLNDSVDGKNAVASFLMEDIVNNLSIFVDHDGSSRMAATVRSGVVHIYHHTLNGKKSNKPIKPKTTIQIVSDSGTKDAVNPIYITAAAYRSAETLCICYGSAVVQTFEDITISSYKKVQCLLREDIHKKTVSKENQVTKVRTPVVGNDVHYLTTQTSSAPSKRKNDGQQEVPMEKRLENLMVNEEDSSSKVPKANNAAQLLIQGLHSKDKNILRTVLFKKDEQLIKNTIKRIPLSLITPLFEELTKLIQGKTLSRQVGLTWLKNLILIHSGLLLSNPDLSSFFGEALGSIEAGLALQSPRNKLMGRLELLIAQINHTPQQDSHDNEALLVFNDKASSDSENEGMEFEAHSSSENEWEEEDSEGGDNENEKVDESDYENDDGSDEPMSS</sequence>
<dbReference type="OMA" id="PCTALTW"/>
<feature type="compositionally biased region" description="Acidic residues" evidence="4">
    <location>
        <begin position="594"/>
        <end position="608"/>
    </location>
</feature>
<evidence type="ECO:0000256" key="4">
    <source>
        <dbReference type="SAM" id="MobiDB-lite"/>
    </source>
</evidence>
<evidence type="ECO:0000313" key="6">
    <source>
        <dbReference type="EMBL" id="EFA00915.1"/>
    </source>
</evidence>
<evidence type="ECO:0000256" key="2">
    <source>
        <dbReference type="ARBA" id="ARBA00023242"/>
    </source>
</evidence>
<dbReference type="eggNOG" id="KOG4547">
    <property type="taxonomic scope" value="Eukaryota"/>
</dbReference>
<dbReference type="AlphaFoldDB" id="D6WFF9"/>
<dbReference type="InParanoid" id="D6WFF9"/>
<dbReference type="PANTHER" id="PTHR44267:SF1">
    <property type="entry name" value="WD REPEAT-CONTAINING PROTEIN 43"/>
    <property type="match status" value="1"/>
</dbReference>
<comment type="similarity">
    <text evidence="3">Belongs to the UTP5 family.</text>
</comment>
<organism evidence="6 7">
    <name type="scientific">Tribolium castaneum</name>
    <name type="common">Red flour beetle</name>
    <dbReference type="NCBI Taxonomy" id="7070"/>
    <lineage>
        <taxon>Eukaryota</taxon>
        <taxon>Metazoa</taxon>
        <taxon>Ecdysozoa</taxon>
        <taxon>Arthropoda</taxon>
        <taxon>Hexapoda</taxon>
        <taxon>Insecta</taxon>
        <taxon>Pterygota</taxon>
        <taxon>Neoptera</taxon>
        <taxon>Endopterygota</taxon>
        <taxon>Coleoptera</taxon>
        <taxon>Polyphaga</taxon>
        <taxon>Cucujiformia</taxon>
        <taxon>Tenebrionidae</taxon>
        <taxon>Tenebrionidae incertae sedis</taxon>
        <taxon>Tribolium</taxon>
    </lineage>
</organism>
<evidence type="ECO:0000313" key="7">
    <source>
        <dbReference type="Proteomes" id="UP000007266"/>
    </source>
</evidence>
<keyword evidence="7" id="KW-1185">Reference proteome</keyword>
<dbReference type="Proteomes" id="UP000007266">
    <property type="component" value="Linkage group 3"/>
</dbReference>
<comment type="subcellular location">
    <subcellularLocation>
        <location evidence="1">Nucleus</location>
    </subcellularLocation>
</comment>
<dbReference type="SMART" id="SM00320">
    <property type="entry name" value="WD40"/>
    <property type="match status" value="4"/>
</dbReference>
<name>D6WFF9_TRICA</name>
<evidence type="ECO:0000256" key="1">
    <source>
        <dbReference type="ARBA" id="ARBA00004123"/>
    </source>
</evidence>
<dbReference type="InterPro" id="IPR007148">
    <property type="entry name" value="SSU_processome_Utp12"/>
</dbReference>
<dbReference type="Gene3D" id="2.130.10.10">
    <property type="entry name" value="YVTN repeat-like/Quinoprotein amine dehydrogenase"/>
    <property type="match status" value="2"/>
</dbReference>
<dbReference type="Pfam" id="PF04003">
    <property type="entry name" value="Utp12"/>
    <property type="match status" value="1"/>
</dbReference>
<dbReference type="InterPro" id="IPR001680">
    <property type="entry name" value="WD40_rpt"/>
</dbReference>
<dbReference type="GO" id="GO:0005730">
    <property type="term" value="C:nucleolus"/>
    <property type="evidence" value="ECO:0000318"/>
    <property type="project" value="GO_Central"/>
</dbReference>
<reference evidence="6 7" key="2">
    <citation type="journal article" date="2010" name="Nucleic Acids Res.">
        <title>BeetleBase in 2010: revisions to provide comprehensive genomic information for Tribolium castaneum.</title>
        <authorList>
            <person name="Kim H.S."/>
            <person name="Murphy T."/>
            <person name="Xia J."/>
            <person name="Caragea D."/>
            <person name="Park Y."/>
            <person name="Beeman R.W."/>
            <person name="Lorenzen M.D."/>
            <person name="Butcher S."/>
            <person name="Manak J.R."/>
            <person name="Brown S.J."/>
        </authorList>
    </citation>
    <scope>GENOME REANNOTATION</scope>
    <source>
        <strain evidence="6 7">Georgia GA2</strain>
    </source>
</reference>
<gene>
    <name evidence="6" type="primary">AUGUSTUS-3.0.2_03821</name>
    <name evidence="6" type="ORF">TcasGA2_TC003821</name>
</gene>